<evidence type="ECO:0000256" key="1">
    <source>
        <dbReference type="ARBA" id="ARBA00000677"/>
    </source>
</evidence>
<dbReference type="KEGG" id="bde:BDP_0337"/>
<keyword evidence="7" id="KW-0812">Transmembrane</keyword>
<dbReference type="EMBL" id="CP001750">
    <property type="protein sequence ID" value="ADB09016.1"/>
    <property type="molecule type" value="Genomic_DNA"/>
</dbReference>
<dbReference type="Pfam" id="PF10502">
    <property type="entry name" value="Peptidase_S26"/>
    <property type="match status" value="1"/>
</dbReference>
<evidence type="ECO:0000313" key="10">
    <source>
        <dbReference type="Proteomes" id="UP000008693"/>
    </source>
</evidence>
<protein>
    <recommendedName>
        <fullName evidence="4 7">Signal peptidase I</fullName>
        <ecNumber evidence="4 7">3.4.21.89</ecNumber>
    </recommendedName>
</protein>
<evidence type="ECO:0000256" key="3">
    <source>
        <dbReference type="ARBA" id="ARBA00009370"/>
    </source>
</evidence>
<dbReference type="MEROPS" id="S26.025"/>
<dbReference type="STRING" id="401473.BDP_0337"/>
<dbReference type="RefSeq" id="WP_012901855.1">
    <property type="nucleotide sequence ID" value="NC_013714.1"/>
</dbReference>
<dbReference type="NCBIfam" id="TIGR02227">
    <property type="entry name" value="sigpep_I_bact"/>
    <property type="match status" value="1"/>
</dbReference>
<keyword evidence="7" id="KW-0645">Protease</keyword>
<comment type="subcellular location">
    <subcellularLocation>
        <location evidence="2">Cell membrane</location>
        <topology evidence="2">Single-pass type II membrane protein</topology>
    </subcellularLocation>
    <subcellularLocation>
        <location evidence="7">Membrane</location>
        <topology evidence="7">Single-pass type II membrane protein</topology>
    </subcellularLocation>
</comment>
<proteinExistence type="inferred from homology"/>
<gene>
    <name evidence="9" type="ordered locus">BDP_0337</name>
</gene>
<dbReference type="GO" id="GO:0006465">
    <property type="term" value="P:signal peptide processing"/>
    <property type="evidence" value="ECO:0007669"/>
    <property type="project" value="InterPro"/>
</dbReference>
<keyword evidence="5 7" id="KW-0378">Hydrolase</keyword>
<reference evidence="9 10" key="1">
    <citation type="journal article" date="2009" name="PLoS Genet.">
        <title>The Bifidobacterium dentium Bd1 genome sequence reflects its genetic adaptation to the human oral cavity.</title>
        <authorList>
            <person name="Ventura M."/>
            <person name="Turroni F."/>
            <person name="Zomer A."/>
            <person name="Foroni E."/>
            <person name="Giubellini V."/>
            <person name="Bottacini F."/>
            <person name="Canchaya C."/>
            <person name="Claesson M.J."/>
            <person name="He F."/>
            <person name="Mantzourani M."/>
            <person name="Mulas L."/>
            <person name="Ferrarini A."/>
            <person name="Gao B."/>
            <person name="Delledonne M."/>
            <person name="Henrissat B."/>
            <person name="Coutinho P."/>
            <person name="Oggioni M."/>
            <person name="Gupta R.S."/>
            <person name="Zhang Z."/>
            <person name="Beighton D."/>
            <person name="Fitzgerald G.F."/>
            <person name="O'Toole P.W."/>
            <person name="van Sinderen D."/>
        </authorList>
    </citation>
    <scope>NUCLEOTIDE SEQUENCE [LARGE SCALE GENOMIC DNA]</scope>
    <source>
        <strain evidence="10">ATCC 27534 / DSM 20436 / JCM 1195 / Bd1</strain>
    </source>
</reference>
<feature type="transmembrane region" description="Helical" evidence="7">
    <location>
        <begin position="52"/>
        <end position="76"/>
    </location>
</feature>
<dbReference type="eggNOG" id="COG0681">
    <property type="taxonomic scope" value="Bacteria"/>
</dbReference>
<name>D2Q880_BIFDB</name>
<evidence type="ECO:0000256" key="6">
    <source>
        <dbReference type="PIRSR" id="PIRSR600223-1"/>
    </source>
</evidence>
<dbReference type="Proteomes" id="UP000008693">
    <property type="component" value="Chromosome"/>
</dbReference>
<feature type="active site" evidence="6">
    <location>
        <position position="80"/>
    </location>
</feature>
<feature type="active site" evidence="6">
    <location>
        <position position="133"/>
    </location>
</feature>
<organism evidence="9 10">
    <name type="scientific">Bifidobacterium dentium (strain ATCC 27534 / DSM 20436 / JCM 1195 / Bd1)</name>
    <dbReference type="NCBI Taxonomy" id="401473"/>
    <lineage>
        <taxon>Bacteria</taxon>
        <taxon>Bacillati</taxon>
        <taxon>Actinomycetota</taxon>
        <taxon>Actinomycetes</taxon>
        <taxon>Bifidobacteriales</taxon>
        <taxon>Bifidobacteriaceae</taxon>
        <taxon>Bifidobacterium</taxon>
    </lineage>
</organism>
<dbReference type="GO" id="GO:0009003">
    <property type="term" value="F:signal peptidase activity"/>
    <property type="evidence" value="ECO:0007669"/>
    <property type="project" value="UniProtKB-EC"/>
</dbReference>
<dbReference type="InterPro" id="IPR019758">
    <property type="entry name" value="Pept_S26A_signal_pept_1_CS"/>
</dbReference>
<dbReference type="EC" id="3.4.21.89" evidence="4 7"/>
<dbReference type="Gene3D" id="2.10.109.10">
    <property type="entry name" value="Umud Fragment, subunit A"/>
    <property type="match status" value="1"/>
</dbReference>
<accession>D2Q880</accession>
<evidence type="ECO:0000313" key="9">
    <source>
        <dbReference type="EMBL" id="ADB09016.1"/>
    </source>
</evidence>
<dbReference type="HOGENOM" id="CLU_028723_0_1_11"/>
<dbReference type="AlphaFoldDB" id="D2Q880"/>
<sequence>MKSARQLHGCRADSYIRRYDKGHCVRNETTEGPNMKHAANTGADNGFDWRDTLIWCGVPVAIVLLVRMFLVGFYVIPSGSMMDTIEPGDRVITTKLTPKLFSLRRGDVVVFKDPDHWLQEENSGRLGGDFLIKRLIGLPGDTVACEGPGQPVTVNGVAIDESSYIRSGVDPSSFAFKVKVTAGHIFVLGDNRANSADSRYHQDDSSHGLVPIDDVVGVGLATYWPLNRIGALDAHHDVFKDVPEGSAG</sequence>
<keyword evidence="7" id="KW-0472">Membrane</keyword>
<evidence type="ECO:0000256" key="4">
    <source>
        <dbReference type="ARBA" id="ARBA00013208"/>
    </source>
</evidence>
<dbReference type="PROSITE" id="PS00761">
    <property type="entry name" value="SPASE_I_3"/>
    <property type="match status" value="1"/>
</dbReference>
<dbReference type="GO" id="GO:0005886">
    <property type="term" value="C:plasma membrane"/>
    <property type="evidence" value="ECO:0007669"/>
    <property type="project" value="UniProtKB-SubCell"/>
</dbReference>
<comment type="similarity">
    <text evidence="3 7">Belongs to the peptidase S26 family.</text>
</comment>
<dbReference type="InterPro" id="IPR000223">
    <property type="entry name" value="Pept_S26A_signal_pept_1"/>
</dbReference>
<keyword evidence="7" id="KW-1133">Transmembrane helix</keyword>
<dbReference type="InterPro" id="IPR036286">
    <property type="entry name" value="LexA/Signal_pep-like_sf"/>
</dbReference>
<dbReference type="GeneID" id="31605564"/>
<keyword evidence="10" id="KW-1185">Reference proteome</keyword>
<dbReference type="SUPFAM" id="SSF51306">
    <property type="entry name" value="LexA/Signal peptidase"/>
    <property type="match status" value="1"/>
</dbReference>
<evidence type="ECO:0000256" key="7">
    <source>
        <dbReference type="RuleBase" id="RU362042"/>
    </source>
</evidence>
<dbReference type="PRINTS" id="PR00727">
    <property type="entry name" value="LEADERPTASE"/>
</dbReference>
<evidence type="ECO:0000256" key="2">
    <source>
        <dbReference type="ARBA" id="ARBA00004401"/>
    </source>
</evidence>
<feature type="domain" description="Peptidase S26" evidence="8">
    <location>
        <begin position="51"/>
        <end position="224"/>
    </location>
</feature>
<dbReference type="GO" id="GO:0004252">
    <property type="term" value="F:serine-type endopeptidase activity"/>
    <property type="evidence" value="ECO:0007669"/>
    <property type="project" value="InterPro"/>
</dbReference>
<dbReference type="InterPro" id="IPR019533">
    <property type="entry name" value="Peptidase_S26"/>
</dbReference>
<evidence type="ECO:0000259" key="8">
    <source>
        <dbReference type="Pfam" id="PF10502"/>
    </source>
</evidence>
<dbReference type="PANTHER" id="PTHR43390:SF1">
    <property type="entry name" value="CHLOROPLAST PROCESSING PEPTIDASE"/>
    <property type="match status" value="1"/>
</dbReference>
<evidence type="ECO:0000256" key="5">
    <source>
        <dbReference type="ARBA" id="ARBA00022801"/>
    </source>
</evidence>
<dbReference type="PANTHER" id="PTHR43390">
    <property type="entry name" value="SIGNAL PEPTIDASE I"/>
    <property type="match status" value="1"/>
</dbReference>
<comment type="catalytic activity">
    <reaction evidence="1 7">
        <text>Cleavage of hydrophobic, N-terminal signal or leader sequences from secreted and periplasmic proteins.</text>
        <dbReference type="EC" id="3.4.21.89"/>
    </reaction>
</comment>
<dbReference type="CDD" id="cd06530">
    <property type="entry name" value="S26_SPase_I"/>
    <property type="match status" value="1"/>
</dbReference>